<dbReference type="InterPro" id="IPR011059">
    <property type="entry name" value="Metal-dep_hydrolase_composite"/>
</dbReference>
<comment type="caution">
    <text evidence="1">The sequence shown here is derived from an EMBL/GenBank/DDBJ whole genome shotgun (WGS) entry which is preliminary data.</text>
</comment>
<keyword evidence="2" id="KW-1185">Reference proteome</keyword>
<dbReference type="RefSeq" id="WP_250924268.1">
    <property type="nucleotide sequence ID" value="NZ_JAMQAW010000096.1"/>
</dbReference>
<evidence type="ECO:0000313" key="2">
    <source>
        <dbReference type="Proteomes" id="UP001431429"/>
    </source>
</evidence>
<dbReference type="EMBL" id="JAMQAW010000096">
    <property type="protein sequence ID" value="MCM2393978.1"/>
    <property type="molecule type" value="Genomic_DNA"/>
</dbReference>
<name>A0ABT0UZH7_9ACTN</name>
<dbReference type="SUPFAM" id="SSF51338">
    <property type="entry name" value="Composite domain of metallo-dependent hydrolases"/>
    <property type="match status" value="1"/>
</dbReference>
<sequence length="202" mass="21335">MLTIHRADAVLGRPGLDAVLVKGGLIVAIGSAEGLTVTHFRARVRRWPGLLTPGLREPGAVALLEAAYHPDPREADELGTDPLTGDALTALAMDDTRWGHSTRRGIQRLLARGNTALTGPFTRPAVRTAVTRSGLRVRQPDTEGASSVPSVPAAKVVYDGGLEIGGPADFAVFSVPGRKLDPADTHRCVATVLGGRLLYRRA</sequence>
<protein>
    <recommendedName>
        <fullName evidence="3">Amidohydrolase</fullName>
    </recommendedName>
</protein>
<organism evidence="1 2">
    <name type="scientific">Streptomyces albipurpureus</name>
    <dbReference type="NCBI Taxonomy" id="2897419"/>
    <lineage>
        <taxon>Bacteria</taxon>
        <taxon>Bacillati</taxon>
        <taxon>Actinomycetota</taxon>
        <taxon>Actinomycetes</taxon>
        <taxon>Kitasatosporales</taxon>
        <taxon>Streptomycetaceae</taxon>
        <taxon>Streptomyces</taxon>
    </lineage>
</organism>
<dbReference type="Proteomes" id="UP001431429">
    <property type="component" value="Unassembled WGS sequence"/>
</dbReference>
<gene>
    <name evidence="1" type="ORF">NBG84_37895</name>
</gene>
<evidence type="ECO:0000313" key="1">
    <source>
        <dbReference type="EMBL" id="MCM2393978.1"/>
    </source>
</evidence>
<reference evidence="1" key="1">
    <citation type="submission" date="2022-06" db="EMBL/GenBank/DDBJ databases">
        <title>Genome public.</title>
        <authorList>
            <person name="Sun Q."/>
        </authorList>
    </citation>
    <scope>NUCLEOTIDE SEQUENCE</scope>
    <source>
        <strain evidence="1">CWNU-1</strain>
    </source>
</reference>
<proteinExistence type="predicted"/>
<accession>A0ABT0UZH7</accession>
<evidence type="ECO:0008006" key="3">
    <source>
        <dbReference type="Google" id="ProtNLM"/>
    </source>
</evidence>